<feature type="non-terminal residue" evidence="2">
    <location>
        <position position="68"/>
    </location>
</feature>
<comment type="caution">
    <text evidence="2">The sequence shown here is derived from an EMBL/GenBank/DDBJ whole genome shotgun (WGS) entry which is preliminary data.</text>
</comment>
<organism evidence="2 3">
    <name type="scientific">Jejudonia soesokkakensis</name>
    <dbReference type="NCBI Taxonomy" id="1323432"/>
    <lineage>
        <taxon>Bacteria</taxon>
        <taxon>Pseudomonadati</taxon>
        <taxon>Bacteroidota</taxon>
        <taxon>Flavobacteriia</taxon>
        <taxon>Flavobacteriales</taxon>
        <taxon>Flavobacteriaceae</taxon>
        <taxon>Jejudonia</taxon>
    </lineage>
</organism>
<dbReference type="RefSeq" id="WP_380218619.1">
    <property type="nucleotide sequence ID" value="NZ_JBHTBN010000014.1"/>
</dbReference>
<keyword evidence="1" id="KW-1133">Transmembrane helix</keyword>
<proteinExistence type="predicted"/>
<accession>A0ABW2MWP3</accession>
<keyword evidence="3" id="KW-1185">Reference proteome</keyword>
<gene>
    <name evidence="2" type="ORF">ACFQO1_13110</name>
</gene>
<evidence type="ECO:0000313" key="3">
    <source>
        <dbReference type="Proteomes" id="UP001596415"/>
    </source>
</evidence>
<evidence type="ECO:0000313" key="2">
    <source>
        <dbReference type="EMBL" id="MFC7358629.1"/>
    </source>
</evidence>
<reference evidence="3" key="1">
    <citation type="journal article" date="2019" name="Int. J. Syst. Evol. Microbiol.">
        <title>The Global Catalogue of Microorganisms (GCM) 10K type strain sequencing project: providing services to taxonomists for standard genome sequencing and annotation.</title>
        <authorList>
            <consortium name="The Broad Institute Genomics Platform"/>
            <consortium name="The Broad Institute Genome Sequencing Center for Infectious Disease"/>
            <person name="Wu L."/>
            <person name="Ma J."/>
        </authorList>
    </citation>
    <scope>NUCLEOTIDE SEQUENCE [LARGE SCALE GENOMIC DNA]</scope>
    <source>
        <strain evidence="3">CGMCC 1.16306</strain>
    </source>
</reference>
<dbReference type="Proteomes" id="UP001596415">
    <property type="component" value="Unassembled WGS sequence"/>
</dbReference>
<keyword evidence="1" id="KW-0812">Transmembrane</keyword>
<name>A0ABW2MWP3_9FLAO</name>
<evidence type="ECO:0000256" key="1">
    <source>
        <dbReference type="SAM" id="Phobius"/>
    </source>
</evidence>
<sequence>MKLPMEKWLDEQDVSEQAKSTFQEAMICYKAGAYRAAYLFSYLFFMLVVRDRILQANYSEEKRKQIQG</sequence>
<protein>
    <recommendedName>
        <fullName evidence="4">HEPN domain-containing protein</fullName>
    </recommendedName>
</protein>
<dbReference type="EMBL" id="JBHTBN010000014">
    <property type="protein sequence ID" value="MFC7358629.1"/>
    <property type="molecule type" value="Genomic_DNA"/>
</dbReference>
<keyword evidence="1" id="KW-0472">Membrane</keyword>
<evidence type="ECO:0008006" key="4">
    <source>
        <dbReference type="Google" id="ProtNLM"/>
    </source>
</evidence>
<feature type="transmembrane region" description="Helical" evidence="1">
    <location>
        <begin position="32"/>
        <end position="49"/>
    </location>
</feature>